<dbReference type="SMART" id="SM00922">
    <property type="entry name" value="MR_MLE"/>
    <property type="match status" value="1"/>
</dbReference>
<dbReference type="Proteomes" id="UP000050535">
    <property type="component" value="Unassembled WGS sequence"/>
</dbReference>
<proteinExistence type="inferred from homology"/>
<feature type="binding site" evidence="4">
    <location>
        <position position="211"/>
    </location>
    <ligand>
        <name>Mg(2+)</name>
        <dbReference type="ChEBI" id="CHEBI:18420"/>
    </ligand>
</feature>
<dbReference type="InterPro" id="IPR036849">
    <property type="entry name" value="Enolase-like_C_sf"/>
</dbReference>
<dbReference type="SFLD" id="SFLDF00009">
    <property type="entry name" value="o-succinylbenzoate_synthase"/>
    <property type="match status" value="1"/>
</dbReference>
<feature type="active site" description="Proton donor" evidence="4">
    <location>
        <position position="158"/>
    </location>
</feature>
<sequence length="353" mass="36296">MSHERRPFELELSEPLSTADGVIEQRRGFLVGVERSADGDTVRGLGEATPLPGWTESYDACTTALENPPDAWGHVADTIGERRPSTPAARHGYRLAVLDAAARASDRSLAALLADRGDFSTPSESVPVNATVGDGSVTETVTAAREAVEAGFDCLKLKVGVRSLDADLDRVRAVADAVDATIRVDANGAWRRESATAAVDALAAIGVEYVEQPVPPEELSGLAALRGRGIEIAVDESVRDCGVDAVLDAEAADVAILKPMALGGPDAATDIARRFVDAGVDPVVTTTIDGAVARAAAVHVAAAVPGTRACGLATGELLAADLGADPVPVVDGAITVPDGPGNVGAAFDDRLWD</sequence>
<comment type="similarity">
    <text evidence="4">Belongs to the mandelate racemase/muconate lactonizing enzyme family. MenC type 1 subfamily.</text>
</comment>
<accession>A0A0N8I069</accession>
<dbReference type="InterPro" id="IPR013342">
    <property type="entry name" value="Mandelate_racemase_C"/>
</dbReference>
<dbReference type="InterPro" id="IPR018110">
    <property type="entry name" value="Mandel_Rmase/mucon_lact_enz_CS"/>
</dbReference>
<feature type="binding site" evidence="4">
    <location>
        <position position="235"/>
    </location>
    <ligand>
        <name>Mg(2+)</name>
        <dbReference type="ChEBI" id="CHEBI:18420"/>
    </ligand>
</feature>
<dbReference type="RefSeq" id="WP_054584067.1">
    <property type="nucleotide sequence ID" value="NZ_LGUC01000001.1"/>
</dbReference>
<dbReference type="PANTHER" id="PTHR48073">
    <property type="entry name" value="O-SUCCINYLBENZOATE SYNTHASE-RELATED"/>
    <property type="match status" value="1"/>
</dbReference>
<dbReference type="InterPro" id="IPR029017">
    <property type="entry name" value="Enolase-like_N"/>
</dbReference>
<dbReference type="SFLD" id="SFLDS00001">
    <property type="entry name" value="Enolase"/>
    <property type="match status" value="1"/>
</dbReference>
<comment type="pathway">
    <text evidence="4">Quinol/quinone metabolism; 1,4-dihydroxy-2-naphthoate biosynthesis; 1,4-dihydroxy-2-naphthoate from chorismate: step 4/7.</text>
</comment>
<dbReference type="InterPro" id="IPR010196">
    <property type="entry name" value="OSB_synthase_MenC1"/>
</dbReference>
<dbReference type="GO" id="GO:0000287">
    <property type="term" value="F:magnesium ion binding"/>
    <property type="evidence" value="ECO:0007669"/>
    <property type="project" value="UniProtKB-UniRule"/>
</dbReference>
<dbReference type="InterPro" id="IPR029065">
    <property type="entry name" value="Enolase_C-like"/>
</dbReference>
<keyword evidence="2 4" id="KW-0460">Magnesium</keyword>
<organism evidence="6 7">
    <name type="scientific">Halolamina pelagica</name>
    <dbReference type="NCBI Taxonomy" id="699431"/>
    <lineage>
        <taxon>Archaea</taxon>
        <taxon>Methanobacteriati</taxon>
        <taxon>Methanobacteriota</taxon>
        <taxon>Stenosarchaea group</taxon>
        <taxon>Halobacteria</taxon>
        <taxon>Halobacteriales</taxon>
        <taxon>Haloferacaceae</taxon>
    </lineage>
</organism>
<name>A0A0N8I069_9EURY</name>
<evidence type="ECO:0000256" key="1">
    <source>
        <dbReference type="ARBA" id="ARBA00022723"/>
    </source>
</evidence>
<dbReference type="GO" id="GO:0043748">
    <property type="term" value="F:O-succinylbenzoate synthase activity"/>
    <property type="evidence" value="ECO:0007669"/>
    <property type="project" value="UniProtKB-EC"/>
</dbReference>
<dbReference type="STRING" id="699431.SY89_02222"/>
<comment type="pathway">
    <text evidence="4">Quinol/quinone metabolism; menaquinone biosynthesis.</text>
</comment>
<dbReference type="GO" id="GO:0009063">
    <property type="term" value="P:amino acid catabolic process"/>
    <property type="evidence" value="ECO:0007669"/>
    <property type="project" value="InterPro"/>
</dbReference>
<evidence type="ECO:0000313" key="6">
    <source>
        <dbReference type="EMBL" id="KPN31475.1"/>
    </source>
</evidence>
<comment type="cofactor">
    <cofactor evidence="4">
        <name>a divalent metal cation</name>
        <dbReference type="ChEBI" id="CHEBI:60240"/>
    </cofactor>
</comment>
<dbReference type="OrthoDB" id="214520at2157"/>
<dbReference type="SFLD" id="SFLDG00180">
    <property type="entry name" value="muconate_cycloisomerase"/>
    <property type="match status" value="1"/>
</dbReference>
<reference evidence="7" key="1">
    <citation type="submission" date="2013-11" db="EMBL/GenBank/DDBJ databases">
        <authorList>
            <person name="Hoang H.T."/>
            <person name="Killian M.L."/>
            <person name="Madson D.M."/>
            <person name="Arruda P.H.E."/>
            <person name="Sun D."/>
            <person name="Schwartz K.J."/>
            <person name="Yoon K."/>
        </authorList>
    </citation>
    <scope>NUCLEOTIDE SEQUENCE [LARGE SCALE GENOMIC DNA]</scope>
    <source>
        <strain evidence="7">CDK2</strain>
    </source>
</reference>
<dbReference type="PANTHER" id="PTHR48073:SF2">
    <property type="entry name" value="O-SUCCINYLBENZOATE SYNTHASE"/>
    <property type="match status" value="1"/>
</dbReference>
<evidence type="ECO:0000256" key="3">
    <source>
        <dbReference type="ARBA" id="ARBA00023239"/>
    </source>
</evidence>
<dbReference type="HAMAP" id="MF_00470">
    <property type="entry name" value="MenC_1"/>
    <property type="match status" value="1"/>
</dbReference>
<dbReference type="AlphaFoldDB" id="A0A0N8I069"/>
<dbReference type="UniPathway" id="UPA01057">
    <property type="reaction ID" value="UER00165"/>
</dbReference>
<keyword evidence="7" id="KW-1185">Reference proteome</keyword>
<dbReference type="PROSITE" id="PS00909">
    <property type="entry name" value="MR_MLE_2"/>
    <property type="match status" value="1"/>
</dbReference>
<dbReference type="SUPFAM" id="SSF51604">
    <property type="entry name" value="Enolase C-terminal domain-like"/>
    <property type="match status" value="1"/>
</dbReference>
<comment type="catalytic activity">
    <reaction evidence="4">
        <text>(1R,6R)-6-hydroxy-2-succinyl-cyclohexa-2,4-diene-1-carboxylate = 2-succinylbenzoate + H2O</text>
        <dbReference type="Rhea" id="RHEA:10196"/>
        <dbReference type="ChEBI" id="CHEBI:15377"/>
        <dbReference type="ChEBI" id="CHEBI:18325"/>
        <dbReference type="ChEBI" id="CHEBI:58689"/>
        <dbReference type="EC" id="4.2.1.113"/>
    </reaction>
</comment>
<evidence type="ECO:0000259" key="5">
    <source>
        <dbReference type="SMART" id="SM00922"/>
    </source>
</evidence>
<dbReference type="PATRIC" id="fig|699431.3.peg.2281"/>
<feature type="binding site" evidence="4">
    <location>
        <position position="185"/>
    </location>
    <ligand>
        <name>Mg(2+)</name>
        <dbReference type="ChEBI" id="CHEBI:18420"/>
    </ligand>
</feature>
<comment type="caution">
    <text evidence="6">The sequence shown here is derived from an EMBL/GenBank/DDBJ whole genome shotgun (WGS) entry which is preliminary data.</text>
</comment>
<comment type="function">
    <text evidence="4">Converts 2-succinyl-6-hydroxy-2,4-cyclohexadiene-1-carboxylate (SHCHC) to 2-succinylbenzoate (OSB).</text>
</comment>
<evidence type="ECO:0000256" key="4">
    <source>
        <dbReference type="HAMAP-Rule" id="MF_00470"/>
    </source>
</evidence>
<dbReference type="EC" id="4.2.1.113" evidence="4"/>
<keyword evidence="4" id="KW-0474">Menaquinone biosynthesis</keyword>
<dbReference type="Gene3D" id="3.30.390.10">
    <property type="entry name" value="Enolase-like, N-terminal domain"/>
    <property type="match status" value="1"/>
</dbReference>
<feature type="active site" description="Proton acceptor" evidence="4">
    <location>
        <position position="258"/>
    </location>
</feature>
<evidence type="ECO:0000256" key="2">
    <source>
        <dbReference type="ARBA" id="ARBA00022842"/>
    </source>
</evidence>
<gene>
    <name evidence="4" type="primary">menC</name>
    <name evidence="6" type="ORF">SY89_02222</name>
</gene>
<evidence type="ECO:0000313" key="7">
    <source>
        <dbReference type="Proteomes" id="UP000050535"/>
    </source>
</evidence>
<dbReference type="SUPFAM" id="SSF54826">
    <property type="entry name" value="Enolase N-terminal domain-like"/>
    <property type="match status" value="1"/>
</dbReference>
<protein>
    <recommendedName>
        <fullName evidence="4">o-succinylbenzoate synthase</fullName>
        <shortName evidence="4">OSB synthase</shortName>
        <shortName evidence="4">OSBS</shortName>
        <ecNumber evidence="4">4.2.1.113</ecNumber>
    </recommendedName>
    <alternativeName>
        <fullName evidence="4">4-(2'-carboxyphenyl)-4-oxybutyric acid synthase</fullName>
    </alternativeName>
    <alternativeName>
        <fullName evidence="4">o-succinylbenzoic acid synthase</fullName>
    </alternativeName>
</protein>
<dbReference type="GO" id="GO:0009234">
    <property type="term" value="P:menaquinone biosynthetic process"/>
    <property type="evidence" value="ECO:0007669"/>
    <property type="project" value="UniProtKB-UniRule"/>
</dbReference>
<dbReference type="EMBL" id="LGUC01000001">
    <property type="protein sequence ID" value="KPN31475.1"/>
    <property type="molecule type" value="Genomic_DNA"/>
</dbReference>
<feature type="domain" description="Mandelate racemase/muconate lactonizing enzyme C-terminal" evidence="5">
    <location>
        <begin position="137"/>
        <end position="232"/>
    </location>
</feature>
<dbReference type="Gene3D" id="3.20.20.120">
    <property type="entry name" value="Enolase-like C-terminal domain"/>
    <property type="match status" value="1"/>
</dbReference>
<keyword evidence="3 4" id="KW-0456">Lyase</keyword>
<dbReference type="Pfam" id="PF13378">
    <property type="entry name" value="MR_MLE_C"/>
    <property type="match status" value="1"/>
</dbReference>
<dbReference type="UniPathway" id="UPA00079"/>
<keyword evidence="1 4" id="KW-0479">Metal-binding</keyword>